<dbReference type="PATRIC" id="fig|1423796.3.peg.2169"/>
<dbReference type="PROSITE" id="PS50893">
    <property type="entry name" value="ABC_TRANSPORTER_2"/>
    <property type="match status" value="1"/>
</dbReference>
<keyword evidence="1" id="KW-0813">Transport</keyword>
<dbReference type="PANTHER" id="PTHR42939:SF1">
    <property type="entry name" value="ABC TRANSPORTER ATP-BINDING PROTEIN ALBC-RELATED"/>
    <property type="match status" value="1"/>
</dbReference>
<dbReference type="OrthoDB" id="9804819at2"/>
<dbReference type="STRING" id="1423796.FC24_GL002140"/>
<proteinExistence type="predicted"/>
<evidence type="ECO:0000313" key="6">
    <source>
        <dbReference type="Proteomes" id="UP000051638"/>
    </source>
</evidence>
<evidence type="ECO:0000256" key="1">
    <source>
        <dbReference type="ARBA" id="ARBA00022448"/>
    </source>
</evidence>
<evidence type="ECO:0000259" key="4">
    <source>
        <dbReference type="PROSITE" id="PS50893"/>
    </source>
</evidence>
<name>A0A0R2CVW0_9LACO</name>
<dbReference type="InterPro" id="IPR027417">
    <property type="entry name" value="P-loop_NTPase"/>
</dbReference>
<evidence type="ECO:0000256" key="2">
    <source>
        <dbReference type="ARBA" id="ARBA00022741"/>
    </source>
</evidence>
<keyword evidence="3 5" id="KW-0067">ATP-binding</keyword>
<dbReference type="Pfam" id="PF00005">
    <property type="entry name" value="ABC_tran"/>
    <property type="match status" value="1"/>
</dbReference>
<sequence>MRHLLNVKHVSKSFKTQSVLEDVNFCLTEGEIVGLIGQNGAGKTTLMKMLLGLLTVSTGEISYQGDTNYQHDPEKMANFGVLLDCRLFDYLSGFENMLIFESYRNVNKIDNNIKKQIKTMLDFVNLSNNKKPVKSYSFGMKQRLGLGLALINHPKILILDEPFVGLDPVGVEHFKQYILELKQNYNITVLISSHQLEEIEQMCDRCLLIKDKTILDIKHHFNQKYKLEFEAAEPAVLNKLSKIGLVQNDTTTVFKDELNLNTAINILNHHHVRIIAIKDLSHALTDLFGDDK</sequence>
<dbReference type="InterPro" id="IPR003439">
    <property type="entry name" value="ABC_transporter-like_ATP-bd"/>
</dbReference>
<protein>
    <submittedName>
        <fullName evidence="5">Bacitracin ABC transporter, ATP-binding protein BcrA</fullName>
    </submittedName>
</protein>
<organism evidence="5 6">
    <name type="scientific">Loigolactobacillus rennini DSM 20253</name>
    <dbReference type="NCBI Taxonomy" id="1423796"/>
    <lineage>
        <taxon>Bacteria</taxon>
        <taxon>Bacillati</taxon>
        <taxon>Bacillota</taxon>
        <taxon>Bacilli</taxon>
        <taxon>Lactobacillales</taxon>
        <taxon>Lactobacillaceae</taxon>
        <taxon>Loigolactobacillus</taxon>
    </lineage>
</organism>
<feature type="domain" description="ABC transporter" evidence="4">
    <location>
        <begin position="5"/>
        <end position="236"/>
    </location>
</feature>
<dbReference type="AlphaFoldDB" id="A0A0R2CVW0"/>
<gene>
    <name evidence="5" type="ORF">FC24_GL002140</name>
</gene>
<dbReference type="InterPro" id="IPR003593">
    <property type="entry name" value="AAA+_ATPase"/>
</dbReference>
<dbReference type="EMBL" id="AYYI01000068">
    <property type="protein sequence ID" value="KRM95466.1"/>
    <property type="molecule type" value="Genomic_DNA"/>
</dbReference>
<evidence type="ECO:0000256" key="3">
    <source>
        <dbReference type="ARBA" id="ARBA00022840"/>
    </source>
</evidence>
<dbReference type="InterPro" id="IPR017871">
    <property type="entry name" value="ABC_transporter-like_CS"/>
</dbReference>
<dbReference type="PROSITE" id="PS00211">
    <property type="entry name" value="ABC_TRANSPORTER_1"/>
    <property type="match status" value="1"/>
</dbReference>
<dbReference type="SMART" id="SM00382">
    <property type="entry name" value="AAA"/>
    <property type="match status" value="1"/>
</dbReference>
<dbReference type="Gene3D" id="3.40.50.300">
    <property type="entry name" value="P-loop containing nucleotide triphosphate hydrolases"/>
    <property type="match status" value="1"/>
</dbReference>
<dbReference type="PANTHER" id="PTHR42939">
    <property type="entry name" value="ABC TRANSPORTER ATP-BINDING PROTEIN ALBC-RELATED"/>
    <property type="match status" value="1"/>
</dbReference>
<dbReference type="InterPro" id="IPR051782">
    <property type="entry name" value="ABC_Transporter_VariousFunc"/>
</dbReference>
<dbReference type="SUPFAM" id="SSF52540">
    <property type="entry name" value="P-loop containing nucleoside triphosphate hydrolases"/>
    <property type="match status" value="1"/>
</dbReference>
<dbReference type="GO" id="GO:0005524">
    <property type="term" value="F:ATP binding"/>
    <property type="evidence" value="ECO:0007669"/>
    <property type="project" value="UniProtKB-KW"/>
</dbReference>
<keyword evidence="2" id="KW-0547">Nucleotide-binding</keyword>
<evidence type="ECO:0000313" key="5">
    <source>
        <dbReference type="EMBL" id="KRM95466.1"/>
    </source>
</evidence>
<dbReference type="Proteomes" id="UP000051638">
    <property type="component" value="Unassembled WGS sequence"/>
</dbReference>
<reference evidence="5 6" key="1">
    <citation type="journal article" date="2015" name="Genome Announc.">
        <title>Expanding the biotechnology potential of lactobacilli through comparative genomics of 213 strains and associated genera.</title>
        <authorList>
            <person name="Sun Z."/>
            <person name="Harris H.M."/>
            <person name="McCann A."/>
            <person name="Guo C."/>
            <person name="Argimon S."/>
            <person name="Zhang W."/>
            <person name="Yang X."/>
            <person name="Jeffery I.B."/>
            <person name="Cooney J.C."/>
            <person name="Kagawa T.F."/>
            <person name="Liu W."/>
            <person name="Song Y."/>
            <person name="Salvetti E."/>
            <person name="Wrobel A."/>
            <person name="Rasinkangas P."/>
            <person name="Parkhill J."/>
            <person name="Rea M.C."/>
            <person name="O'Sullivan O."/>
            <person name="Ritari J."/>
            <person name="Douillard F.P."/>
            <person name="Paul Ross R."/>
            <person name="Yang R."/>
            <person name="Briner A.E."/>
            <person name="Felis G.E."/>
            <person name="de Vos W.M."/>
            <person name="Barrangou R."/>
            <person name="Klaenhammer T.R."/>
            <person name="Caufield P.W."/>
            <person name="Cui Y."/>
            <person name="Zhang H."/>
            <person name="O'Toole P.W."/>
        </authorList>
    </citation>
    <scope>NUCLEOTIDE SEQUENCE [LARGE SCALE GENOMIC DNA]</scope>
    <source>
        <strain evidence="5 6">DSM 20253</strain>
    </source>
</reference>
<keyword evidence="6" id="KW-1185">Reference proteome</keyword>
<dbReference type="GO" id="GO:0016887">
    <property type="term" value="F:ATP hydrolysis activity"/>
    <property type="evidence" value="ECO:0007669"/>
    <property type="project" value="InterPro"/>
</dbReference>
<comment type="caution">
    <text evidence="5">The sequence shown here is derived from an EMBL/GenBank/DDBJ whole genome shotgun (WGS) entry which is preliminary data.</text>
</comment>
<dbReference type="RefSeq" id="WP_057874472.1">
    <property type="nucleotide sequence ID" value="NZ_AYYI01000068.1"/>
</dbReference>
<accession>A0A0R2CVW0</accession>